<comment type="caution">
    <text evidence="3">The sequence shown here is derived from an EMBL/GenBank/DDBJ whole genome shotgun (WGS) entry which is preliminary data.</text>
</comment>
<keyword evidence="2" id="KW-1133">Transmembrane helix</keyword>
<feature type="transmembrane region" description="Helical" evidence="2">
    <location>
        <begin position="35"/>
        <end position="56"/>
    </location>
</feature>
<organism evidence="3 4">
    <name type="scientific">Plantactinospora veratri</name>
    <dbReference type="NCBI Taxonomy" id="1436122"/>
    <lineage>
        <taxon>Bacteria</taxon>
        <taxon>Bacillati</taxon>
        <taxon>Actinomycetota</taxon>
        <taxon>Actinomycetes</taxon>
        <taxon>Micromonosporales</taxon>
        <taxon>Micromonosporaceae</taxon>
        <taxon>Plantactinospora</taxon>
    </lineage>
</organism>
<evidence type="ECO:0000313" key="4">
    <source>
        <dbReference type="Proteomes" id="UP001339911"/>
    </source>
</evidence>
<keyword evidence="2" id="KW-0812">Transmembrane</keyword>
<feature type="compositionally biased region" description="Low complexity" evidence="1">
    <location>
        <begin position="134"/>
        <end position="144"/>
    </location>
</feature>
<feature type="region of interest" description="Disordered" evidence="1">
    <location>
        <begin position="107"/>
        <end position="153"/>
    </location>
</feature>
<feature type="compositionally biased region" description="Pro residues" evidence="1">
    <location>
        <begin position="113"/>
        <end position="133"/>
    </location>
</feature>
<protein>
    <recommendedName>
        <fullName evidence="5">Orc1-like AAA ATPase domain-containing protein</fullName>
    </recommendedName>
</protein>
<evidence type="ECO:0000256" key="1">
    <source>
        <dbReference type="SAM" id="MobiDB-lite"/>
    </source>
</evidence>
<keyword evidence="4" id="KW-1185">Reference proteome</keyword>
<accession>A0ABU7S5M7</accession>
<sequence>MTRSERKSWVVGGFVVAAILVATAVVWWLRGREVASVVVGVGSLLAAIVGLVPLLAGRSAPAAGAAPDSVTVIRAGLLGRVRRVLVRAASGSRNEISARAGGIVEDAGVENQSPPPRQAGPTGQLPPAPPGPAAPVGAPAPARPGAGGTSSGVRLKARVVDGMVSRDAQLDRITQKIHNGETGIFAVLGGHGMGKSAFLRQLHDRLARDAPDVLRVPTEGAMLVDRYGLSESLSGQYGDDLTPTAAGLLLERSSNLLGNLSEVRPPGSDGEDHQFDGFVQAIGTAKTAGEALVRVTNEVSASTLGRTDTRIDITVTETAAAVVDRARRAQWLIDEAFIADWQAWLNGRRAVVVLDGFETLIDDAVGQWLVGLAWRLPNTLVVVPLIPRDYAEHVRSLVDPNRSEELPLLSTGEVGEYLRHHLGGGATTELAEAVHDFTGGHPSAVGLVHRLIQERGEEARQPDQLRAVLARLSADGELNVARLVEAILGRRRRALLRAVEVAALLNSFDPPLLQRVLETDADLDEGPAGAERAALDASSVIAEFQRLGLLDRASDGTRFRVHEFIRPALAARMARLYPQRWRPIHRAAAAHYFELITEFEDKTDKAYGSWYKYEDPVWQAYETEWLYHCAQLPDERYLTRTRFVLIFMEAFWWWGLYVDFPFCHHLLESWESAAQDDDDRKLLRQLHRFHLNYLPGPAKPAGAHWTEVRRALRAVREVCGLRGGWRDPRLPADIQESRFRTSLYLRLFDAHALWYDDRPDQAAEEYRKLEPDFLELGDDVMTAWFYYEWGDIGLSADDPAAAATRVGQALRLAREMADGPEGEVDSELLANLHRCLGDLCWPGDPVTAATEYGLAVRHAFLFQRTDNALDHSVNAPDEYTQRFYQEISDRATGRARESADRTDREEIIAALVAPTGGAAPGDIRSTVLTGLFPRNALDTELHLRESEFAEYWGDVVERWDLDIPAELELAIALADRIHAQRSPG</sequence>
<evidence type="ECO:0000256" key="2">
    <source>
        <dbReference type="SAM" id="Phobius"/>
    </source>
</evidence>
<dbReference type="Proteomes" id="UP001339911">
    <property type="component" value="Unassembled WGS sequence"/>
</dbReference>
<feature type="transmembrane region" description="Helical" evidence="2">
    <location>
        <begin position="9"/>
        <end position="29"/>
    </location>
</feature>
<evidence type="ECO:0008006" key="5">
    <source>
        <dbReference type="Google" id="ProtNLM"/>
    </source>
</evidence>
<proteinExistence type="predicted"/>
<reference evidence="3 4" key="1">
    <citation type="submission" date="2024-01" db="EMBL/GenBank/DDBJ databases">
        <title>Genome insights into Plantactinospora veratri sp. nov.</title>
        <authorList>
            <person name="Wang L."/>
        </authorList>
    </citation>
    <scope>NUCLEOTIDE SEQUENCE [LARGE SCALE GENOMIC DNA]</scope>
    <source>
        <strain evidence="3 4">NEAU-FHS4</strain>
    </source>
</reference>
<dbReference type="SUPFAM" id="SSF52540">
    <property type="entry name" value="P-loop containing nucleoside triphosphate hydrolases"/>
    <property type="match status" value="1"/>
</dbReference>
<gene>
    <name evidence="3" type="ORF">V1634_00295</name>
</gene>
<keyword evidence="2" id="KW-0472">Membrane</keyword>
<evidence type="ECO:0000313" key="3">
    <source>
        <dbReference type="EMBL" id="MEE6305273.1"/>
    </source>
</evidence>
<dbReference type="EMBL" id="JAZGQL010000001">
    <property type="protein sequence ID" value="MEE6305273.1"/>
    <property type="molecule type" value="Genomic_DNA"/>
</dbReference>
<name>A0ABU7S5M7_9ACTN</name>
<dbReference type="InterPro" id="IPR027417">
    <property type="entry name" value="P-loop_NTPase"/>
</dbReference>
<dbReference type="RefSeq" id="WP_331205689.1">
    <property type="nucleotide sequence ID" value="NZ_JAZGQL010000001.1"/>
</dbReference>